<feature type="region of interest" description="Disordered" evidence="1">
    <location>
        <begin position="91"/>
        <end position="118"/>
    </location>
</feature>
<feature type="non-terminal residue" evidence="2">
    <location>
        <position position="1"/>
    </location>
</feature>
<evidence type="ECO:0000256" key="1">
    <source>
        <dbReference type="SAM" id="MobiDB-lite"/>
    </source>
</evidence>
<name>A0A812KLH0_SYMPI</name>
<dbReference type="AlphaFoldDB" id="A0A812KLH0"/>
<dbReference type="Proteomes" id="UP000649617">
    <property type="component" value="Unassembled WGS sequence"/>
</dbReference>
<comment type="caution">
    <text evidence="2">The sequence shown here is derived from an EMBL/GenBank/DDBJ whole genome shotgun (WGS) entry which is preliminary data.</text>
</comment>
<organism evidence="2 3">
    <name type="scientific">Symbiodinium pilosum</name>
    <name type="common">Dinoflagellate</name>
    <dbReference type="NCBI Taxonomy" id="2952"/>
    <lineage>
        <taxon>Eukaryota</taxon>
        <taxon>Sar</taxon>
        <taxon>Alveolata</taxon>
        <taxon>Dinophyceae</taxon>
        <taxon>Suessiales</taxon>
        <taxon>Symbiodiniaceae</taxon>
        <taxon>Symbiodinium</taxon>
    </lineage>
</organism>
<evidence type="ECO:0000313" key="3">
    <source>
        <dbReference type="Proteomes" id="UP000649617"/>
    </source>
</evidence>
<evidence type="ECO:0000313" key="2">
    <source>
        <dbReference type="EMBL" id="CAE7231833.1"/>
    </source>
</evidence>
<keyword evidence="3" id="KW-1185">Reference proteome</keyword>
<accession>A0A812KLH0</accession>
<dbReference type="EMBL" id="CAJNIZ010004360">
    <property type="protein sequence ID" value="CAE7231833.1"/>
    <property type="molecule type" value="Genomic_DNA"/>
</dbReference>
<sequence length="161" mass="18159">ELWVSEPENAKQWLDAQEQKTSQHLPTSRQGQLSGALLRYARPELQEYAFVESFTPEGLSRTGWGSWTEGLFPQLQDECWRLGDRLVAAGAKAEEVSKLAPDPSAADGDRRAGEARPPSCRAWWRTSEKDVELWDVLLPSISRPRQSPMEDSEMYPAATRS</sequence>
<protein>
    <submittedName>
        <fullName evidence="2">Uncharacterized protein</fullName>
    </submittedName>
</protein>
<gene>
    <name evidence="2" type="ORF">SPIL2461_LOCUS3572</name>
</gene>
<proteinExistence type="predicted"/>
<reference evidence="2" key="1">
    <citation type="submission" date="2021-02" db="EMBL/GenBank/DDBJ databases">
        <authorList>
            <person name="Dougan E. K."/>
            <person name="Rhodes N."/>
            <person name="Thang M."/>
            <person name="Chan C."/>
        </authorList>
    </citation>
    <scope>NUCLEOTIDE SEQUENCE</scope>
</reference>